<organism evidence="4">
    <name type="scientific">hydrocarbon metagenome</name>
    <dbReference type="NCBI Taxonomy" id="938273"/>
    <lineage>
        <taxon>unclassified sequences</taxon>
        <taxon>metagenomes</taxon>
        <taxon>ecological metagenomes</taxon>
    </lineage>
</organism>
<name>A0A0W8E2R1_9ZZZZ</name>
<evidence type="ECO:0000313" key="4">
    <source>
        <dbReference type="EMBL" id="KUG02678.1"/>
    </source>
</evidence>
<accession>A0A0W8E2R1</accession>
<reference evidence="4" key="1">
    <citation type="journal article" date="2015" name="Proc. Natl. Acad. Sci. U.S.A.">
        <title>Networks of energetic and metabolic interactions define dynamics in microbial communities.</title>
        <authorList>
            <person name="Embree M."/>
            <person name="Liu J.K."/>
            <person name="Al-Bassam M.M."/>
            <person name="Zengler K."/>
        </authorList>
    </citation>
    <scope>NUCLEOTIDE SEQUENCE</scope>
</reference>
<dbReference type="PANTHER" id="PTHR21666">
    <property type="entry name" value="PEPTIDASE-RELATED"/>
    <property type="match status" value="1"/>
</dbReference>
<dbReference type="Pfam" id="PF07501">
    <property type="entry name" value="G5"/>
    <property type="match status" value="1"/>
</dbReference>
<keyword evidence="1" id="KW-0732">Signal</keyword>
<dbReference type="AlphaFoldDB" id="A0A0W8E2R1"/>
<comment type="caution">
    <text evidence="4">The sequence shown here is derived from an EMBL/GenBank/DDBJ whole genome shotgun (WGS) entry which is preliminary data.</text>
</comment>
<dbReference type="EMBL" id="LNQE01001915">
    <property type="protein sequence ID" value="KUG02678.1"/>
    <property type="molecule type" value="Genomic_DNA"/>
</dbReference>
<dbReference type="Pfam" id="PF01476">
    <property type="entry name" value="LysM"/>
    <property type="match status" value="1"/>
</dbReference>
<feature type="domain" description="LysM" evidence="3">
    <location>
        <begin position="190"/>
        <end position="233"/>
    </location>
</feature>
<dbReference type="Pfam" id="PF01551">
    <property type="entry name" value="Peptidase_M23"/>
    <property type="match status" value="1"/>
</dbReference>
<dbReference type="PROSITE" id="PS51782">
    <property type="entry name" value="LYSM"/>
    <property type="match status" value="1"/>
</dbReference>
<gene>
    <name evidence="4" type="ORF">ASZ90_019934</name>
</gene>
<dbReference type="InterPro" id="IPR011098">
    <property type="entry name" value="G5_dom"/>
</dbReference>
<dbReference type="InterPro" id="IPR016047">
    <property type="entry name" value="M23ase_b-sheet_dom"/>
</dbReference>
<dbReference type="InterPro" id="IPR011055">
    <property type="entry name" value="Dup_hybrid_motif"/>
</dbReference>
<feature type="domain" description="G5" evidence="2">
    <location>
        <begin position="235"/>
        <end position="318"/>
    </location>
</feature>
<dbReference type="GO" id="GO:0004222">
    <property type="term" value="F:metalloendopeptidase activity"/>
    <property type="evidence" value="ECO:0007669"/>
    <property type="project" value="TreeGrafter"/>
</dbReference>
<dbReference type="CDD" id="cd00118">
    <property type="entry name" value="LysM"/>
    <property type="match status" value="1"/>
</dbReference>
<dbReference type="Gene3D" id="3.10.350.10">
    <property type="entry name" value="LysM domain"/>
    <property type="match status" value="1"/>
</dbReference>
<dbReference type="PROSITE" id="PS51109">
    <property type="entry name" value="G5"/>
    <property type="match status" value="1"/>
</dbReference>
<dbReference type="InterPro" id="IPR050570">
    <property type="entry name" value="Cell_wall_metabolism_enzyme"/>
</dbReference>
<dbReference type="Gene3D" id="2.70.70.10">
    <property type="entry name" value="Glucose Permease (Domain IIA)"/>
    <property type="match status" value="1"/>
</dbReference>
<protein>
    <submittedName>
        <fullName evidence="4">Uncharacterized protein</fullName>
    </submittedName>
</protein>
<dbReference type="InterPro" id="IPR036779">
    <property type="entry name" value="LysM_dom_sf"/>
</dbReference>
<evidence type="ECO:0000256" key="1">
    <source>
        <dbReference type="ARBA" id="ARBA00022729"/>
    </source>
</evidence>
<dbReference type="Gene3D" id="2.20.230.10">
    <property type="entry name" value="Resuscitation-promoting factor rpfb"/>
    <property type="match status" value="1"/>
</dbReference>
<dbReference type="PANTHER" id="PTHR21666:SF270">
    <property type="entry name" value="MUREIN HYDROLASE ACTIVATOR ENVC"/>
    <property type="match status" value="1"/>
</dbReference>
<dbReference type="CDD" id="cd12797">
    <property type="entry name" value="M23_peptidase"/>
    <property type="match status" value="1"/>
</dbReference>
<sequence>MIANFNEYRDRLPMVAVSLVIVVVLLVGLIGAKTAAYAVYIDDNEKMVVRSSTKVDQIKAQIEAEIMEKHNGEMKICNVIQYKKTWVMPGAITPEEKIKQVLLNELDIKAPVAAISVDGKIIAYIADSEQAKLLLEDMKEEYTQLGEDEKLLEVSFAEKVEIKKGLADPEDLLSIEEARNLITTGTSAPQKYIVEEGDCLWLIARKNDMYVDDIIKANQLKKEDLSLGQELILEKSKPYISVLSKVEGEKTETIPYETQVIVDKSSSSIKVQQAGMDGQKHIAYQATLINGVVQDREILEENIIKEPVKKVIIKGSQVVQVASRSGGGTGALDWPVYGSISQYYRSGHRAIDIATKRGTPIKAADSGYVTFAGYQGGYGNFIIVDHGNGIVTRYAHCDSLIASVGQKVDKGQTIATLGSTGRSTGPHLHFEVQSYGSFQNPLNYLR</sequence>
<evidence type="ECO:0000259" key="2">
    <source>
        <dbReference type="PROSITE" id="PS51109"/>
    </source>
</evidence>
<evidence type="ECO:0000259" key="3">
    <source>
        <dbReference type="PROSITE" id="PS51782"/>
    </source>
</evidence>
<dbReference type="SUPFAM" id="SSF54106">
    <property type="entry name" value="LysM domain"/>
    <property type="match status" value="1"/>
</dbReference>
<dbReference type="SMART" id="SM00257">
    <property type="entry name" value="LysM"/>
    <property type="match status" value="1"/>
</dbReference>
<proteinExistence type="predicted"/>
<dbReference type="SMART" id="SM01208">
    <property type="entry name" value="G5"/>
    <property type="match status" value="1"/>
</dbReference>
<dbReference type="SUPFAM" id="SSF51261">
    <property type="entry name" value="Duplicated hybrid motif"/>
    <property type="match status" value="1"/>
</dbReference>
<dbReference type="InterPro" id="IPR018392">
    <property type="entry name" value="LysM"/>
</dbReference>